<dbReference type="GO" id="GO:0005245">
    <property type="term" value="F:voltage-gated calcium channel activity"/>
    <property type="evidence" value="ECO:0007669"/>
    <property type="project" value="InterPro"/>
</dbReference>
<dbReference type="PANTHER" id="PTHR46988">
    <property type="entry name" value="TWO PORE CALCIUM CHANNEL PROTEIN 1"/>
    <property type="match status" value="1"/>
</dbReference>
<name>A0A4Y7ISZ5_PAPSO</name>
<evidence type="ECO:0000256" key="7">
    <source>
        <dbReference type="ARBA" id="ARBA00023303"/>
    </source>
</evidence>
<accession>A0A4Y7ISZ5</accession>
<dbReference type="PANTHER" id="PTHR46988:SF2">
    <property type="entry name" value="TWO PORE CALCIUM CHANNEL PROTEIN 1"/>
    <property type="match status" value="1"/>
</dbReference>
<keyword evidence="9" id="KW-1185">Reference proteome</keyword>
<evidence type="ECO:0000313" key="8">
    <source>
        <dbReference type="EMBL" id="RZC50920.1"/>
    </source>
</evidence>
<sequence>MFHTHEQKDNALHEEQCYHLFKELNKYRSLPKISEEEFGLIFHELDDGTRNFKIELEEFYDLTNAIAIRFKKEEILLVKQQPLPSLALVSFLMVNGRV</sequence>
<dbReference type="GO" id="GO:0000325">
    <property type="term" value="C:plant-type vacuole"/>
    <property type="evidence" value="ECO:0007669"/>
    <property type="project" value="TreeGrafter"/>
</dbReference>
<organism evidence="8 9">
    <name type="scientific">Papaver somniferum</name>
    <name type="common">Opium poppy</name>
    <dbReference type="NCBI Taxonomy" id="3469"/>
    <lineage>
        <taxon>Eukaryota</taxon>
        <taxon>Viridiplantae</taxon>
        <taxon>Streptophyta</taxon>
        <taxon>Embryophyta</taxon>
        <taxon>Tracheophyta</taxon>
        <taxon>Spermatophyta</taxon>
        <taxon>Magnoliopsida</taxon>
        <taxon>Ranunculales</taxon>
        <taxon>Papaveraceae</taxon>
        <taxon>Papaveroideae</taxon>
        <taxon>Papaver</taxon>
    </lineage>
</organism>
<evidence type="ECO:0000256" key="3">
    <source>
        <dbReference type="ARBA" id="ARBA00022673"/>
    </source>
</evidence>
<dbReference type="EMBL" id="CM010716">
    <property type="protein sequence ID" value="RZC50920.1"/>
    <property type="molecule type" value="Genomic_DNA"/>
</dbReference>
<keyword evidence="5" id="KW-0106">Calcium</keyword>
<keyword evidence="6" id="KW-0406">Ion transport</keyword>
<evidence type="ECO:0000256" key="5">
    <source>
        <dbReference type="ARBA" id="ARBA00022837"/>
    </source>
</evidence>
<evidence type="ECO:0000256" key="4">
    <source>
        <dbReference type="ARBA" id="ARBA00022737"/>
    </source>
</evidence>
<evidence type="ECO:0008006" key="10">
    <source>
        <dbReference type="Google" id="ProtNLM"/>
    </source>
</evidence>
<dbReference type="AlphaFoldDB" id="A0A4Y7ISZ5"/>
<protein>
    <recommendedName>
        <fullName evidence="10">EF-hand domain-containing protein</fullName>
    </recommendedName>
</protein>
<keyword evidence="2" id="KW-0109">Calcium transport</keyword>
<dbReference type="InterPro" id="IPR044581">
    <property type="entry name" value="TPC1_plant"/>
</dbReference>
<keyword evidence="1" id="KW-0813">Transport</keyword>
<dbReference type="Gramene" id="RZC50920">
    <property type="protein sequence ID" value="RZC50920"/>
    <property type="gene ID" value="C5167_019348"/>
</dbReference>
<proteinExistence type="predicted"/>
<evidence type="ECO:0000256" key="2">
    <source>
        <dbReference type="ARBA" id="ARBA00022568"/>
    </source>
</evidence>
<keyword evidence="7" id="KW-0407">Ion channel</keyword>
<keyword evidence="4" id="KW-0677">Repeat</keyword>
<keyword evidence="3" id="KW-0107">Calcium channel</keyword>
<dbReference type="GO" id="GO:0005774">
    <property type="term" value="C:vacuolar membrane"/>
    <property type="evidence" value="ECO:0007669"/>
    <property type="project" value="TreeGrafter"/>
</dbReference>
<reference evidence="8 9" key="1">
    <citation type="journal article" date="2018" name="Science">
        <title>The opium poppy genome and morphinan production.</title>
        <authorList>
            <person name="Guo L."/>
            <person name="Winzer T."/>
            <person name="Yang X."/>
            <person name="Li Y."/>
            <person name="Ning Z."/>
            <person name="He Z."/>
            <person name="Teodor R."/>
            <person name="Lu Y."/>
            <person name="Bowser T.A."/>
            <person name="Graham I.A."/>
            <person name="Ye K."/>
        </authorList>
    </citation>
    <scope>NUCLEOTIDE SEQUENCE [LARGE SCALE GENOMIC DNA]</scope>
    <source>
        <strain evidence="9">cv. HN1</strain>
        <tissue evidence="8">Leaves</tissue>
    </source>
</reference>
<dbReference type="STRING" id="3469.A0A4Y7ISZ5"/>
<evidence type="ECO:0000256" key="1">
    <source>
        <dbReference type="ARBA" id="ARBA00022448"/>
    </source>
</evidence>
<evidence type="ECO:0000256" key="6">
    <source>
        <dbReference type="ARBA" id="ARBA00023065"/>
    </source>
</evidence>
<dbReference type="Proteomes" id="UP000316621">
    <property type="component" value="Chromosome 2"/>
</dbReference>
<evidence type="ECO:0000313" key="9">
    <source>
        <dbReference type="Proteomes" id="UP000316621"/>
    </source>
</evidence>
<gene>
    <name evidence="8" type="ORF">C5167_019348</name>
</gene>